<evidence type="ECO:0000313" key="6">
    <source>
        <dbReference type="Proteomes" id="UP000036756"/>
    </source>
</evidence>
<sequence>MNIIINFESDVPIYIQIRNEIVKGIASGNLEDGYSLPSVRAFAEDIGINMHTVNKAYNMLKSEGYIVLDRRHGAFVSVSRISEEDEKRFNDELRVIVSSCLAKGMKKEDIVSIVQSICNEMRGENE</sequence>
<dbReference type="InterPro" id="IPR036388">
    <property type="entry name" value="WH-like_DNA-bd_sf"/>
</dbReference>
<evidence type="ECO:0000313" key="5">
    <source>
        <dbReference type="EMBL" id="KMT21177.1"/>
    </source>
</evidence>
<dbReference type="SMART" id="SM00345">
    <property type="entry name" value="HTH_GNTR"/>
    <property type="match status" value="1"/>
</dbReference>
<evidence type="ECO:0000256" key="1">
    <source>
        <dbReference type="ARBA" id="ARBA00023015"/>
    </source>
</evidence>
<gene>
    <name evidence="5" type="ORF">CLCY_1c04110</name>
</gene>
<dbReference type="Proteomes" id="UP000036756">
    <property type="component" value="Unassembled WGS sequence"/>
</dbReference>
<feature type="domain" description="HTH gntR-type" evidence="4">
    <location>
        <begin position="11"/>
        <end position="79"/>
    </location>
</feature>
<dbReference type="Gene3D" id="1.10.10.10">
    <property type="entry name" value="Winged helix-like DNA-binding domain superfamily/Winged helix DNA-binding domain"/>
    <property type="match status" value="1"/>
</dbReference>
<organism evidence="5 6">
    <name type="scientific">Clostridium cylindrosporum DSM 605</name>
    <dbReference type="NCBI Taxonomy" id="1121307"/>
    <lineage>
        <taxon>Bacteria</taxon>
        <taxon>Bacillati</taxon>
        <taxon>Bacillota</taxon>
        <taxon>Clostridia</taxon>
        <taxon>Eubacteriales</taxon>
        <taxon>Clostridiaceae</taxon>
        <taxon>Clostridium</taxon>
    </lineage>
</organism>
<dbReference type="Pfam" id="PF00392">
    <property type="entry name" value="GntR"/>
    <property type="match status" value="1"/>
</dbReference>
<dbReference type="EMBL" id="LFVU01000028">
    <property type="protein sequence ID" value="KMT21177.1"/>
    <property type="molecule type" value="Genomic_DNA"/>
</dbReference>
<dbReference type="PANTHER" id="PTHR38445">
    <property type="entry name" value="HTH-TYPE TRANSCRIPTIONAL REPRESSOR YTRA"/>
    <property type="match status" value="1"/>
</dbReference>
<dbReference type="AlphaFoldDB" id="A0A0J8D5P9"/>
<dbReference type="InterPro" id="IPR036390">
    <property type="entry name" value="WH_DNA-bd_sf"/>
</dbReference>
<dbReference type="GO" id="GO:0003700">
    <property type="term" value="F:DNA-binding transcription factor activity"/>
    <property type="evidence" value="ECO:0007669"/>
    <property type="project" value="InterPro"/>
</dbReference>
<accession>A0A0J8D5P9</accession>
<evidence type="ECO:0000256" key="3">
    <source>
        <dbReference type="ARBA" id="ARBA00023163"/>
    </source>
</evidence>
<keyword evidence="1" id="KW-0805">Transcription regulation</keyword>
<evidence type="ECO:0000259" key="4">
    <source>
        <dbReference type="PROSITE" id="PS50949"/>
    </source>
</evidence>
<dbReference type="PROSITE" id="PS50949">
    <property type="entry name" value="HTH_GNTR"/>
    <property type="match status" value="1"/>
</dbReference>
<dbReference type="STRING" id="1121307.CLCY_1c04110"/>
<comment type="caution">
    <text evidence="5">The sequence shown here is derived from an EMBL/GenBank/DDBJ whole genome shotgun (WGS) entry which is preliminary data.</text>
</comment>
<name>A0A0J8D5P9_CLOCY</name>
<dbReference type="PATRIC" id="fig|1121307.3.peg.776"/>
<keyword evidence="2" id="KW-0238">DNA-binding</keyword>
<protein>
    <submittedName>
        <fullName evidence="5">Transcriptional regulator, GntR family</fullName>
    </submittedName>
</protein>
<reference evidence="5 6" key="1">
    <citation type="submission" date="2015-06" db="EMBL/GenBank/DDBJ databases">
        <title>Draft genome sequence of the purine-degrading Clostridium cylindrosporum HC-1 (DSM 605).</title>
        <authorList>
            <person name="Poehlein A."/>
            <person name="Schiel-Bengelsdorf B."/>
            <person name="Bengelsdorf F."/>
            <person name="Daniel R."/>
            <person name="Duerre P."/>
        </authorList>
    </citation>
    <scope>NUCLEOTIDE SEQUENCE [LARGE SCALE GENOMIC DNA]</scope>
    <source>
        <strain evidence="5 6">DSM 605</strain>
    </source>
</reference>
<dbReference type="RefSeq" id="WP_048571550.1">
    <property type="nucleotide sequence ID" value="NZ_LFVU01000028.1"/>
</dbReference>
<dbReference type="SUPFAM" id="SSF46785">
    <property type="entry name" value="Winged helix' DNA-binding domain"/>
    <property type="match status" value="1"/>
</dbReference>
<proteinExistence type="predicted"/>
<evidence type="ECO:0000256" key="2">
    <source>
        <dbReference type="ARBA" id="ARBA00023125"/>
    </source>
</evidence>
<dbReference type="PANTHER" id="PTHR38445:SF12">
    <property type="entry name" value="GNTR-FAMILY TRANSCRIPTIONAL REGULATOR"/>
    <property type="match status" value="1"/>
</dbReference>
<dbReference type="InterPro" id="IPR000524">
    <property type="entry name" value="Tscrpt_reg_HTH_GntR"/>
</dbReference>
<keyword evidence="3" id="KW-0804">Transcription</keyword>
<dbReference type="CDD" id="cd07377">
    <property type="entry name" value="WHTH_GntR"/>
    <property type="match status" value="1"/>
</dbReference>
<dbReference type="OrthoDB" id="9802328at2"/>
<dbReference type="GO" id="GO:0003677">
    <property type="term" value="F:DNA binding"/>
    <property type="evidence" value="ECO:0007669"/>
    <property type="project" value="UniProtKB-KW"/>
</dbReference>
<keyword evidence="6" id="KW-1185">Reference proteome</keyword>